<sequence>MGLQYNPDTDVPDISGKVIIITGGTSGIGKAAIFELAKHNPAHIYFTGRNEKAAKEVISQCANPSNMTFISCELDNLESIRDAATKFQHHRLDIFIANAGVSAIPPALTKDGYEVQFGTNHVGNAALLLLLLPIMLRTANEVPGADVRFVAITSLGYAMASGIEFDTLRSKQDNMLLMGRWRRYGQSKLANVLFARELGKRYPKITSLAVHPGVVGTEAVANFGTFDKMLTLITSPRGMLTPREGAYNMLWAATSPEVKEKVDGKTALFEPVGKPHVGNANCHSDELSKKLWDWTVMEVGVEFK</sequence>
<evidence type="ECO:0000313" key="3">
    <source>
        <dbReference type="EMBL" id="PTB37588.1"/>
    </source>
</evidence>
<dbReference type="PANTHER" id="PTHR24320">
    <property type="entry name" value="RETINOL DEHYDROGENASE"/>
    <property type="match status" value="1"/>
</dbReference>
<name>A0A2T3YYG5_TRIA4</name>
<dbReference type="GO" id="GO:0016491">
    <property type="term" value="F:oxidoreductase activity"/>
    <property type="evidence" value="ECO:0007669"/>
    <property type="project" value="UniProtKB-KW"/>
</dbReference>
<dbReference type="SUPFAM" id="SSF51735">
    <property type="entry name" value="NAD(P)-binding Rossmann-fold domains"/>
    <property type="match status" value="1"/>
</dbReference>
<dbReference type="InterPro" id="IPR036291">
    <property type="entry name" value="NAD(P)-bd_dom_sf"/>
</dbReference>
<dbReference type="EMBL" id="KZ679267">
    <property type="protein sequence ID" value="PTB37588.1"/>
    <property type="molecule type" value="Genomic_DNA"/>
</dbReference>
<dbReference type="STRING" id="1042311.A0A2T3YYG5"/>
<evidence type="ECO:0000313" key="4">
    <source>
        <dbReference type="Proteomes" id="UP000240493"/>
    </source>
</evidence>
<dbReference type="InterPro" id="IPR002347">
    <property type="entry name" value="SDR_fam"/>
</dbReference>
<dbReference type="OrthoDB" id="191139at2759"/>
<dbReference type="Gene3D" id="3.40.50.720">
    <property type="entry name" value="NAD(P)-binding Rossmann-like Domain"/>
    <property type="match status" value="1"/>
</dbReference>
<dbReference type="PRINTS" id="PR00081">
    <property type="entry name" value="GDHRDH"/>
</dbReference>
<gene>
    <name evidence="3" type="ORF">M441DRAFT_92096</name>
</gene>
<keyword evidence="2" id="KW-0560">Oxidoreductase</keyword>
<evidence type="ECO:0008006" key="5">
    <source>
        <dbReference type="Google" id="ProtNLM"/>
    </source>
</evidence>
<proteinExistence type="inferred from homology"/>
<dbReference type="Proteomes" id="UP000240493">
    <property type="component" value="Unassembled WGS sequence"/>
</dbReference>
<comment type="similarity">
    <text evidence="1">Belongs to the short-chain dehydrogenases/reductases (SDR) family.</text>
</comment>
<evidence type="ECO:0000256" key="1">
    <source>
        <dbReference type="ARBA" id="ARBA00006484"/>
    </source>
</evidence>
<keyword evidence="4" id="KW-1185">Reference proteome</keyword>
<evidence type="ECO:0000256" key="2">
    <source>
        <dbReference type="ARBA" id="ARBA00023002"/>
    </source>
</evidence>
<dbReference type="AlphaFoldDB" id="A0A2T3YYG5"/>
<dbReference type="PANTHER" id="PTHR24320:SF154">
    <property type="entry name" value="OXIDOREDUCTASE, SHORT-CHAIN DEHYDROGENASE_REDUCTASE FAMILY (AFU_ORTHOLOGUE AFUA_2G04560)"/>
    <property type="match status" value="1"/>
</dbReference>
<accession>A0A2T3YYG5</accession>
<organism evidence="3 4">
    <name type="scientific">Trichoderma asperellum (strain ATCC 204424 / CBS 433.97 / NBRC 101777)</name>
    <dbReference type="NCBI Taxonomy" id="1042311"/>
    <lineage>
        <taxon>Eukaryota</taxon>
        <taxon>Fungi</taxon>
        <taxon>Dikarya</taxon>
        <taxon>Ascomycota</taxon>
        <taxon>Pezizomycotina</taxon>
        <taxon>Sordariomycetes</taxon>
        <taxon>Hypocreomycetidae</taxon>
        <taxon>Hypocreales</taxon>
        <taxon>Hypocreaceae</taxon>
        <taxon>Trichoderma</taxon>
    </lineage>
</organism>
<dbReference type="Pfam" id="PF00106">
    <property type="entry name" value="adh_short"/>
    <property type="match status" value="1"/>
</dbReference>
<reference evidence="3 4" key="1">
    <citation type="submission" date="2016-07" db="EMBL/GenBank/DDBJ databases">
        <title>Multiple horizontal gene transfer events from other fungi enriched the ability of initially mycotrophic Trichoderma (Ascomycota) to feed on dead plant biomass.</title>
        <authorList>
            <consortium name="DOE Joint Genome Institute"/>
            <person name="Aerts A."/>
            <person name="Atanasova L."/>
            <person name="Chenthamara K."/>
            <person name="Zhang J."/>
            <person name="Grujic M."/>
            <person name="Henrissat B."/>
            <person name="Kuo A."/>
            <person name="Salamov A."/>
            <person name="Lipzen A."/>
            <person name="Labutti K."/>
            <person name="Barry K."/>
            <person name="Miao Y."/>
            <person name="Rahimi M.J."/>
            <person name="Shen Q."/>
            <person name="Grigoriev I.V."/>
            <person name="Kubicek C.P."/>
            <person name="Druzhinina I.S."/>
        </authorList>
    </citation>
    <scope>NUCLEOTIDE SEQUENCE [LARGE SCALE GENOMIC DNA]</scope>
    <source>
        <strain evidence="3 4">CBS 433.97</strain>
    </source>
</reference>
<protein>
    <recommendedName>
        <fullName evidence="5">Oxidoreductase</fullName>
    </recommendedName>
</protein>